<name>A0AAE3SL01_9BACT</name>
<sequence>MVKNYKSLLENQAKRMNPDKIEIQRSLFEELQRTPHDDLVQYIKKAMFGGKHPVNHA</sequence>
<reference evidence="1" key="1">
    <citation type="submission" date="2022-10" db="EMBL/GenBank/DDBJ databases">
        <authorList>
            <person name="Yu W.X."/>
        </authorList>
    </citation>
    <scope>NUCLEOTIDE SEQUENCE</scope>
    <source>
        <strain evidence="1">D04</strain>
    </source>
</reference>
<dbReference type="EMBL" id="JAPDPI010000036">
    <property type="protein sequence ID" value="MCW3807068.1"/>
    <property type="molecule type" value="Genomic_DNA"/>
</dbReference>
<accession>A0AAE3SL01</accession>
<dbReference type="Proteomes" id="UP001207408">
    <property type="component" value="Unassembled WGS sequence"/>
</dbReference>
<comment type="caution">
    <text evidence="1">The sequence shown here is derived from an EMBL/GenBank/DDBJ whole genome shotgun (WGS) entry which is preliminary data.</text>
</comment>
<evidence type="ECO:0000313" key="1">
    <source>
        <dbReference type="EMBL" id="MCW3807068.1"/>
    </source>
</evidence>
<evidence type="ECO:0000313" key="2">
    <source>
        <dbReference type="Proteomes" id="UP001207408"/>
    </source>
</evidence>
<keyword evidence="2" id="KW-1185">Reference proteome</keyword>
<gene>
    <name evidence="1" type="ORF">OM074_15630</name>
</gene>
<dbReference type="AlphaFoldDB" id="A0AAE3SL01"/>
<protein>
    <submittedName>
        <fullName evidence="1">Uncharacterized protein</fullName>
    </submittedName>
</protein>
<organism evidence="1 2">
    <name type="scientific">Plebeiibacterium marinum</name>
    <dbReference type="NCBI Taxonomy" id="2992111"/>
    <lineage>
        <taxon>Bacteria</taxon>
        <taxon>Pseudomonadati</taxon>
        <taxon>Bacteroidota</taxon>
        <taxon>Bacteroidia</taxon>
        <taxon>Marinilabiliales</taxon>
        <taxon>Marinilabiliaceae</taxon>
        <taxon>Plebeiibacterium</taxon>
    </lineage>
</organism>
<dbReference type="RefSeq" id="WP_301201109.1">
    <property type="nucleotide sequence ID" value="NZ_JAPDPI010000036.1"/>
</dbReference>
<proteinExistence type="predicted"/>